<dbReference type="GO" id="GO:0016829">
    <property type="term" value="F:lyase activity"/>
    <property type="evidence" value="ECO:0007669"/>
    <property type="project" value="UniProtKB-KW"/>
</dbReference>
<proteinExistence type="inferred from homology"/>
<reference evidence="5 6" key="2">
    <citation type="submission" date="2017-08" db="EMBL/GenBank/DDBJ databases">
        <authorList>
            <person name="de Groot N.N."/>
        </authorList>
    </citation>
    <scope>NUCLEOTIDE SEQUENCE [LARGE SCALE GENOMIC DNA]</scope>
    <source>
        <strain evidence="5">Orrdi1</strain>
    </source>
</reference>
<dbReference type="Gene3D" id="3.40.1640.10">
    <property type="entry name" value="PSTPO5379-like"/>
    <property type="match status" value="1"/>
</dbReference>
<evidence type="ECO:0000256" key="3">
    <source>
        <dbReference type="HAMAP-Rule" id="MF_01830"/>
    </source>
</evidence>
<dbReference type="AlphaFoldDB" id="A0A1C3K785"/>
<dbReference type="Proteomes" id="UP000078558">
    <property type="component" value="Chromosome I"/>
</dbReference>
<reference evidence="4 6" key="1">
    <citation type="submission" date="2016-06" db="EMBL/GenBank/DDBJ databases">
        <authorList>
            <person name="Kjaerup R.B."/>
            <person name="Dalgaard T.S."/>
            <person name="Juul-Madsen H.R."/>
        </authorList>
    </citation>
    <scope>NUCLEOTIDE SEQUENCE [LARGE SCALE GENOMIC DNA]</scope>
    <source>
        <strain evidence="4">Orrdi1</strain>
    </source>
</reference>
<comment type="similarity">
    <text evidence="1 3">Belongs to the D-glutamate cyclase family.</text>
</comment>
<evidence type="ECO:0000313" key="5">
    <source>
        <dbReference type="EMBL" id="SOE50142.1"/>
    </source>
</evidence>
<dbReference type="HAMAP" id="MF_01830">
    <property type="entry name" value="Hydro_lyase"/>
    <property type="match status" value="1"/>
</dbReference>
<dbReference type="NCBIfam" id="NF003969">
    <property type="entry name" value="PRK05463.1"/>
    <property type="match status" value="1"/>
</dbReference>
<dbReference type="EMBL" id="LT907988">
    <property type="protein sequence ID" value="SOE50142.1"/>
    <property type="molecule type" value="Genomic_DNA"/>
</dbReference>
<dbReference type="PANTHER" id="PTHR32022:SF10">
    <property type="entry name" value="D-GLUTAMATE CYCLASE, MITOCHONDRIAL"/>
    <property type="match status" value="1"/>
</dbReference>
<keyword evidence="2 3" id="KW-0456">Lyase</keyword>
<evidence type="ECO:0000313" key="4">
    <source>
        <dbReference type="EMBL" id="SBT27304.1"/>
    </source>
</evidence>
<dbReference type="KEGG" id="odi:ODI_R2534"/>
<dbReference type="Gene3D" id="3.30.2040.10">
    <property type="entry name" value="PSTPO5379-like domain"/>
    <property type="match status" value="1"/>
</dbReference>
<name>A0A1C3K785_9BURK</name>
<dbReference type="Pfam" id="PF07286">
    <property type="entry name" value="D-Glu_cyclase"/>
    <property type="match status" value="1"/>
</dbReference>
<dbReference type="FunFam" id="3.30.2040.10:FF:000001">
    <property type="entry name" value="D-glutamate cyclase, mitochondrial"/>
    <property type="match status" value="1"/>
</dbReference>
<dbReference type="OrthoDB" id="149585at2"/>
<sequence>MANIAPTLTLPDWAATPAGVRAQARQGLLTGNTSGMAPGYGQGNLVILPKAWAEDFYGYCQANPTPCPLIGMTEPGSPLVPMLGDDVDLRTDLPRYRIWRDGVLVEECTDISAHWQDDFVGFVLGCSLSFEYALEQAGLRVRHVDEGKIVPMFRSAIQTRPVGAFHGPMVVSMRPYTPDEARIAYEVCGRLPGAHGAPVHMGDPAAIGIADVTRPDEGEPTEILPGEVPVFWGCGVTPQAAAILAKPPLCITHAPGHMLIGDVRAEDLALLGATSIPAAPHT</sequence>
<gene>
    <name evidence="4" type="ORF">ODI_03891</name>
    <name evidence="5" type="ORF">ODI_R2534</name>
</gene>
<dbReference type="EMBL" id="FLRC01000053">
    <property type="protein sequence ID" value="SBT27304.1"/>
    <property type="molecule type" value="Genomic_DNA"/>
</dbReference>
<organism evidence="4 6">
    <name type="scientific">Orrella dioscoreae</name>
    <dbReference type="NCBI Taxonomy" id="1851544"/>
    <lineage>
        <taxon>Bacteria</taxon>
        <taxon>Pseudomonadati</taxon>
        <taxon>Pseudomonadota</taxon>
        <taxon>Betaproteobacteria</taxon>
        <taxon>Burkholderiales</taxon>
        <taxon>Alcaligenaceae</taxon>
        <taxon>Orrella</taxon>
    </lineage>
</organism>
<protein>
    <recommendedName>
        <fullName evidence="3">Putative hydro-lyase ODI_03891</fullName>
        <ecNumber evidence="3">4.2.1.-</ecNumber>
    </recommendedName>
</protein>
<dbReference type="InterPro" id="IPR016938">
    <property type="entry name" value="UPF0317"/>
</dbReference>
<evidence type="ECO:0000313" key="6">
    <source>
        <dbReference type="Proteomes" id="UP000078558"/>
    </source>
</evidence>
<keyword evidence="6" id="KW-1185">Reference proteome</keyword>
<accession>A0A1C3K785</accession>
<dbReference type="STRING" id="1851544.ODI_03891"/>
<dbReference type="PANTHER" id="PTHR32022">
    <property type="entry name" value="D-GLUTAMATE CYCLASE, MITOCHONDRIAL"/>
    <property type="match status" value="1"/>
</dbReference>
<evidence type="ECO:0000256" key="1">
    <source>
        <dbReference type="ARBA" id="ARBA00007896"/>
    </source>
</evidence>
<dbReference type="RefSeq" id="WP_067758645.1">
    <property type="nucleotide sequence ID" value="NZ_LT907988.1"/>
</dbReference>
<dbReference type="SUPFAM" id="SSF160920">
    <property type="entry name" value="PSTPO5379-like"/>
    <property type="match status" value="1"/>
</dbReference>
<dbReference type="InterPro" id="IPR038021">
    <property type="entry name" value="Putative_hydro-lyase"/>
</dbReference>
<evidence type="ECO:0000256" key="2">
    <source>
        <dbReference type="ARBA" id="ARBA00023239"/>
    </source>
</evidence>
<dbReference type="EC" id="4.2.1.-" evidence="3"/>
<dbReference type="InterPro" id="IPR009906">
    <property type="entry name" value="D-Glu_cyclase"/>
</dbReference>
<dbReference type="PIRSF" id="PIRSF029755">
    <property type="entry name" value="UCP029755"/>
    <property type="match status" value="1"/>
</dbReference>